<dbReference type="CDD" id="cd17546">
    <property type="entry name" value="REC_hyHK_CKI1_RcsC-like"/>
    <property type="match status" value="1"/>
</dbReference>
<evidence type="ECO:0000313" key="19">
    <source>
        <dbReference type="EMBL" id="ABB38161.2"/>
    </source>
</evidence>
<keyword evidence="13" id="KW-0472">Membrane</keyword>
<dbReference type="InterPro" id="IPR036097">
    <property type="entry name" value="HisK_dim/P_sf"/>
</dbReference>
<dbReference type="SUPFAM" id="SSF55781">
    <property type="entry name" value="GAF domain-like"/>
    <property type="match status" value="1"/>
</dbReference>
<dbReference type="GO" id="GO:0000155">
    <property type="term" value="F:phosphorelay sensor kinase activity"/>
    <property type="evidence" value="ECO:0007669"/>
    <property type="project" value="InterPro"/>
</dbReference>
<dbReference type="InterPro" id="IPR001789">
    <property type="entry name" value="Sig_transdc_resp-reg_receiver"/>
</dbReference>
<comment type="catalytic activity">
    <reaction evidence="1">
        <text>ATP + protein L-histidine = ADP + protein N-phospho-L-histidine.</text>
        <dbReference type="EC" id="2.7.13.3"/>
    </reaction>
</comment>
<keyword evidence="20" id="KW-1185">Reference proteome</keyword>
<evidence type="ECO:0000256" key="1">
    <source>
        <dbReference type="ARBA" id="ARBA00000085"/>
    </source>
</evidence>
<protein>
    <recommendedName>
        <fullName evidence="3">histidine kinase</fullName>
        <ecNumber evidence="3">2.7.13.3</ecNumber>
    </recommendedName>
</protein>
<evidence type="ECO:0000256" key="14">
    <source>
        <dbReference type="PROSITE-ProRule" id="PRU00169"/>
    </source>
</evidence>
<dbReference type="STRING" id="207559.Dde_1360"/>
<keyword evidence="6" id="KW-0808">Transferase</keyword>
<dbReference type="PROSITE" id="PS50109">
    <property type="entry name" value="HIS_KIN"/>
    <property type="match status" value="1"/>
</dbReference>
<evidence type="ECO:0000256" key="10">
    <source>
        <dbReference type="ARBA" id="ARBA00022840"/>
    </source>
</evidence>
<dbReference type="InterPro" id="IPR011006">
    <property type="entry name" value="CheY-like_superfamily"/>
</dbReference>
<dbReference type="Proteomes" id="UP000002710">
    <property type="component" value="Chromosome"/>
</dbReference>
<keyword evidence="12" id="KW-0902">Two-component regulatory system</keyword>
<dbReference type="eggNOG" id="COG2202">
    <property type="taxonomic scope" value="Bacteria"/>
</dbReference>
<dbReference type="NCBIfam" id="TIGR00229">
    <property type="entry name" value="sensory_box"/>
    <property type="match status" value="1"/>
</dbReference>
<keyword evidence="15" id="KW-0175">Coiled coil</keyword>
<dbReference type="CDD" id="cd00082">
    <property type="entry name" value="HisKA"/>
    <property type="match status" value="1"/>
</dbReference>
<dbReference type="EC" id="2.7.13.3" evidence="3"/>
<evidence type="ECO:0000256" key="6">
    <source>
        <dbReference type="ARBA" id="ARBA00022679"/>
    </source>
</evidence>
<evidence type="ECO:0000256" key="15">
    <source>
        <dbReference type="SAM" id="Coils"/>
    </source>
</evidence>
<dbReference type="CDD" id="cd00130">
    <property type="entry name" value="PAS"/>
    <property type="match status" value="1"/>
</dbReference>
<feature type="domain" description="PAS" evidence="18">
    <location>
        <begin position="150"/>
        <end position="195"/>
    </location>
</feature>
<dbReference type="InterPro" id="IPR029016">
    <property type="entry name" value="GAF-like_dom_sf"/>
</dbReference>
<dbReference type="SMART" id="SM00065">
    <property type="entry name" value="GAF"/>
    <property type="match status" value="1"/>
</dbReference>
<feature type="modified residue" description="4-aspartylphosphate" evidence="14">
    <location>
        <position position="764"/>
    </location>
</feature>
<evidence type="ECO:0000313" key="20">
    <source>
        <dbReference type="Proteomes" id="UP000002710"/>
    </source>
</evidence>
<dbReference type="SUPFAM" id="SSF52172">
    <property type="entry name" value="CheY-like"/>
    <property type="match status" value="1"/>
</dbReference>
<evidence type="ECO:0000259" key="16">
    <source>
        <dbReference type="PROSITE" id="PS50109"/>
    </source>
</evidence>
<accession>Q312I5</accession>
<keyword evidence="11" id="KW-1133">Transmembrane helix</keyword>
<dbReference type="RefSeq" id="WP_011367338.1">
    <property type="nucleotide sequence ID" value="NC_007519.1"/>
</dbReference>
<dbReference type="PROSITE" id="PS50112">
    <property type="entry name" value="PAS"/>
    <property type="match status" value="1"/>
</dbReference>
<dbReference type="FunFam" id="3.30.565.10:FF:000010">
    <property type="entry name" value="Sensor histidine kinase RcsC"/>
    <property type="match status" value="1"/>
</dbReference>
<feature type="domain" description="Histidine kinase" evidence="16">
    <location>
        <begin position="469"/>
        <end position="694"/>
    </location>
</feature>
<dbReference type="InterPro" id="IPR005467">
    <property type="entry name" value="His_kinase_dom"/>
</dbReference>
<dbReference type="SMART" id="SM00387">
    <property type="entry name" value="HATPase_c"/>
    <property type="match status" value="1"/>
</dbReference>
<dbReference type="SMART" id="SM00448">
    <property type="entry name" value="REC"/>
    <property type="match status" value="1"/>
</dbReference>
<evidence type="ECO:0000256" key="2">
    <source>
        <dbReference type="ARBA" id="ARBA00004651"/>
    </source>
</evidence>
<comment type="subcellular location">
    <subcellularLocation>
        <location evidence="2">Cell membrane</location>
        <topology evidence="2">Multi-pass membrane protein</topology>
    </subcellularLocation>
</comment>
<dbReference type="InterPro" id="IPR035965">
    <property type="entry name" value="PAS-like_dom_sf"/>
</dbReference>
<dbReference type="InterPro" id="IPR036641">
    <property type="entry name" value="HPT_dom_sf"/>
</dbReference>
<dbReference type="eggNOG" id="COG2205">
    <property type="taxonomic scope" value="Bacteria"/>
</dbReference>
<feature type="domain" description="Response regulatory" evidence="17">
    <location>
        <begin position="715"/>
        <end position="836"/>
    </location>
</feature>
<gene>
    <name evidence="19" type="ordered locus">Dde_1360</name>
</gene>
<evidence type="ECO:0000259" key="17">
    <source>
        <dbReference type="PROSITE" id="PS50110"/>
    </source>
</evidence>
<keyword evidence="7" id="KW-0812">Transmembrane</keyword>
<evidence type="ECO:0000256" key="11">
    <source>
        <dbReference type="ARBA" id="ARBA00022989"/>
    </source>
</evidence>
<evidence type="ECO:0000256" key="4">
    <source>
        <dbReference type="ARBA" id="ARBA00022475"/>
    </source>
</evidence>
<dbReference type="Gene3D" id="3.30.450.20">
    <property type="entry name" value="PAS domain"/>
    <property type="match status" value="1"/>
</dbReference>
<name>Q312I5_OLEA2</name>
<dbReference type="Pfam" id="PF00512">
    <property type="entry name" value="HisKA"/>
    <property type="match status" value="1"/>
</dbReference>
<dbReference type="SUPFAM" id="SSF55874">
    <property type="entry name" value="ATPase domain of HSP90 chaperone/DNA topoisomerase II/histidine kinase"/>
    <property type="match status" value="1"/>
</dbReference>
<dbReference type="SMART" id="SM00091">
    <property type="entry name" value="PAS"/>
    <property type="match status" value="1"/>
</dbReference>
<keyword evidence="10" id="KW-0067">ATP-binding</keyword>
<dbReference type="Pfam" id="PF02518">
    <property type="entry name" value="HATPase_c"/>
    <property type="match status" value="1"/>
</dbReference>
<proteinExistence type="predicted"/>
<dbReference type="Gene3D" id="3.30.450.40">
    <property type="match status" value="1"/>
</dbReference>
<keyword evidence="8" id="KW-0547">Nucleotide-binding</keyword>
<evidence type="ECO:0000256" key="8">
    <source>
        <dbReference type="ARBA" id="ARBA00022741"/>
    </source>
</evidence>
<dbReference type="Gene3D" id="1.20.120.160">
    <property type="entry name" value="HPT domain"/>
    <property type="match status" value="1"/>
</dbReference>
<evidence type="ECO:0000259" key="18">
    <source>
        <dbReference type="PROSITE" id="PS50112"/>
    </source>
</evidence>
<evidence type="ECO:0000256" key="12">
    <source>
        <dbReference type="ARBA" id="ARBA00023012"/>
    </source>
</evidence>
<sequence length="970" mass="108827">MENEVELLKKQIVELQRENEILKSGNVFTGSSREHDLLLRLFDSVKEYVYVADMETYELLYVNRTLEKDIGPCTGKKCYQFLQGLEEPCPFCTNDIIRNDPDSSHIWELYNPVLKRWYRCIDRAIPWVGNRLVRYELALDISDIRTAEEEMRRFRMALEASSDAVYLTDLRTGLFVDVNSRAYTQLGYTREEILGMRPEDINIAVSEHGLEPYLRNVLDGRDEGAVETYHRHKDGTLLPVEVGLRRLTTVSSELLVSVARDISERRDAQRDLATRLMYERVLSTCARELLSQFSSLNAMHTTLESLRETVDVCRVYIFENFINDDGQLCCRHRFEVCSEGVASQFGKSELECVPYLPAFSRWAQTLEQGKALSGLVDEFPEEEQPLLRAQDIQSILVLPLKVGGQWWGLIGFDDTRTMRRWTQLDEQLLMTAAEIIAAAIERNRAQKQLEKTSREAEAASRSKSEFLANMSHEIRTPLNAIIGLTELSLQEDLPEGVGENLRASLSSAEALLDIVNDILDLARVESGKLHLEEVEFSLPRFLGGVMRVMRHEAERKGLDFSMFLGRGLPRELMGDSGRLRQILVNLIGNAIKFTEEGGVNVAVECVSSSGGYIAGVQRVRFTVQDTGIGIPEHLHGIIFENFRQADGSITRKYGGTGLGLTISRQLVEMMGGSISLRSEAGKGSRFEVELPFKVAETHACAIEEGEDVPEMLPLRILLAEDNALNRRTMILALKKLGHQADAVQNGAEAVEKAALKRYDCIFMDVQMPVMDGLDATRAIRGFTPDTAATAPDVHIIALTAHALAGDKERFVQAGMSSYLSKPVRLEALKKHLVQLQAGTADGGGADAPLMPAYDAHPVMEPYTGGQREAYRFRRFLVTVAALRESLWSAFDRGNLLELHSLAHTLMHEADKMGAPRVCVMASRLESRVRDARPEEVRPIFLLLMDAINHLEHELLKIFPDARGAEGHHAG</sequence>
<dbReference type="AlphaFoldDB" id="Q312I5"/>
<keyword evidence="4" id="KW-1003">Cell membrane</keyword>
<evidence type="ECO:0000256" key="3">
    <source>
        <dbReference type="ARBA" id="ARBA00012438"/>
    </source>
</evidence>
<dbReference type="Gene3D" id="3.40.50.2300">
    <property type="match status" value="1"/>
</dbReference>
<dbReference type="InterPro" id="IPR000014">
    <property type="entry name" value="PAS"/>
</dbReference>
<dbReference type="Pfam" id="PF00072">
    <property type="entry name" value="Response_reg"/>
    <property type="match status" value="1"/>
</dbReference>
<dbReference type="SMART" id="SM00388">
    <property type="entry name" value="HisKA"/>
    <property type="match status" value="1"/>
</dbReference>
<feature type="coiled-coil region" evidence="15">
    <location>
        <begin position="435"/>
        <end position="462"/>
    </location>
</feature>
<dbReference type="PRINTS" id="PR00344">
    <property type="entry name" value="BCTRLSENSOR"/>
</dbReference>
<dbReference type="SUPFAM" id="SSF47384">
    <property type="entry name" value="Homodimeric domain of signal transducing histidine kinase"/>
    <property type="match status" value="1"/>
</dbReference>
<dbReference type="GO" id="GO:0005524">
    <property type="term" value="F:ATP binding"/>
    <property type="evidence" value="ECO:0007669"/>
    <property type="project" value="UniProtKB-KW"/>
</dbReference>
<dbReference type="HOGENOM" id="CLU_000445_114_15_7"/>
<dbReference type="SUPFAM" id="SSF47226">
    <property type="entry name" value="Histidine-containing phosphotransfer domain, HPT domain"/>
    <property type="match status" value="1"/>
</dbReference>
<evidence type="ECO:0000256" key="7">
    <source>
        <dbReference type="ARBA" id="ARBA00022692"/>
    </source>
</evidence>
<evidence type="ECO:0000256" key="9">
    <source>
        <dbReference type="ARBA" id="ARBA00022777"/>
    </source>
</evidence>
<dbReference type="Gene3D" id="3.30.565.10">
    <property type="entry name" value="Histidine kinase-like ATPase, C-terminal domain"/>
    <property type="match status" value="1"/>
</dbReference>
<dbReference type="KEGG" id="dde:Dde_1360"/>
<dbReference type="PANTHER" id="PTHR45339:SF1">
    <property type="entry name" value="HYBRID SIGNAL TRANSDUCTION HISTIDINE KINASE J"/>
    <property type="match status" value="1"/>
</dbReference>
<dbReference type="SUPFAM" id="SSF55785">
    <property type="entry name" value="PYP-like sensor domain (PAS domain)"/>
    <property type="match status" value="1"/>
</dbReference>
<keyword evidence="9 19" id="KW-0418">Kinase</keyword>
<dbReference type="InterPro" id="IPR036890">
    <property type="entry name" value="HATPase_C_sf"/>
</dbReference>
<keyword evidence="5 14" id="KW-0597">Phosphoprotein</keyword>
<dbReference type="CDD" id="cd16922">
    <property type="entry name" value="HATPase_EvgS-ArcB-TorS-like"/>
    <property type="match status" value="1"/>
</dbReference>
<dbReference type="InterPro" id="IPR004358">
    <property type="entry name" value="Sig_transdc_His_kin-like_C"/>
</dbReference>
<dbReference type="InterPro" id="IPR003594">
    <property type="entry name" value="HATPase_dom"/>
</dbReference>
<dbReference type="GO" id="GO:0005886">
    <property type="term" value="C:plasma membrane"/>
    <property type="evidence" value="ECO:0007669"/>
    <property type="project" value="UniProtKB-SubCell"/>
</dbReference>
<evidence type="ECO:0000256" key="5">
    <source>
        <dbReference type="ARBA" id="ARBA00022553"/>
    </source>
</evidence>
<dbReference type="PROSITE" id="PS50110">
    <property type="entry name" value="RESPONSE_REGULATORY"/>
    <property type="match status" value="1"/>
</dbReference>
<dbReference type="PANTHER" id="PTHR45339">
    <property type="entry name" value="HYBRID SIGNAL TRANSDUCTION HISTIDINE KINASE J"/>
    <property type="match status" value="1"/>
</dbReference>
<dbReference type="Pfam" id="PF13426">
    <property type="entry name" value="PAS_9"/>
    <property type="match status" value="1"/>
</dbReference>
<organism evidence="19 20">
    <name type="scientific">Oleidesulfovibrio alaskensis (strain ATCC BAA-1058 / DSM 17464 / G20)</name>
    <name type="common">Desulfovibrio alaskensis</name>
    <dbReference type="NCBI Taxonomy" id="207559"/>
    <lineage>
        <taxon>Bacteria</taxon>
        <taxon>Pseudomonadati</taxon>
        <taxon>Thermodesulfobacteriota</taxon>
        <taxon>Desulfovibrionia</taxon>
        <taxon>Desulfovibrionales</taxon>
        <taxon>Desulfovibrionaceae</taxon>
        <taxon>Oleidesulfovibrio</taxon>
    </lineage>
</organism>
<dbReference type="InterPro" id="IPR003018">
    <property type="entry name" value="GAF"/>
</dbReference>
<evidence type="ECO:0000256" key="13">
    <source>
        <dbReference type="ARBA" id="ARBA00023136"/>
    </source>
</evidence>
<dbReference type="Gene3D" id="1.10.287.130">
    <property type="match status" value="1"/>
</dbReference>
<reference evidence="19 20" key="1">
    <citation type="journal article" date="2011" name="J. Bacteriol.">
        <title>Complete genome sequence and updated annotation of Desulfovibrio alaskensis G20.</title>
        <authorList>
            <person name="Hauser L.J."/>
            <person name="Land M.L."/>
            <person name="Brown S.D."/>
            <person name="Larimer F."/>
            <person name="Keller K.L."/>
            <person name="Rapp-Giles B.J."/>
            <person name="Price M.N."/>
            <person name="Lin M."/>
            <person name="Bruce D.C."/>
            <person name="Detter J.C."/>
            <person name="Tapia R."/>
            <person name="Han C.S."/>
            <person name="Goodwin L.A."/>
            <person name="Cheng J.F."/>
            <person name="Pitluck S."/>
            <person name="Copeland A."/>
            <person name="Lucas S."/>
            <person name="Nolan M."/>
            <person name="Lapidus A.L."/>
            <person name="Palumbo A.V."/>
            <person name="Wall J.D."/>
        </authorList>
    </citation>
    <scope>NUCLEOTIDE SEQUENCE [LARGE SCALE GENOMIC DNA]</scope>
    <source>
        <strain evidence="20">ATCC BAA 1058 / DSM 17464 / G20</strain>
    </source>
</reference>
<dbReference type="Pfam" id="PF01590">
    <property type="entry name" value="GAF"/>
    <property type="match status" value="1"/>
</dbReference>
<dbReference type="EMBL" id="CP000112">
    <property type="protein sequence ID" value="ABB38161.2"/>
    <property type="molecule type" value="Genomic_DNA"/>
</dbReference>
<dbReference type="InterPro" id="IPR003661">
    <property type="entry name" value="HisK_dim/P_dom"/>
</dbReference>